<sequence>MGKSSLKTESSKSDRKFEKKVQFYAKVRDTVTSLAATKAITKKTKLRSRQKKLKTYDLSSLSEFLPELKGSPQPAPAPEFKLNCKSRKKLIILHLFKTWNDWCIFFRLKEGKQLSTVLNHPAFQADALAAIHQHLKSTQPILDEKAKKRMNKNGGKKKKKGKNQRLHRDLNLWICELVYRFSFICLS</sequence>
<name>A0AAE0A024_9ROSI</name>
<dbReference type="EMBL" id="JANJYJ010000008">
    <property type="protein sequence ID" value="KAK3195879.1"/>
    <property type="molecule type" value="Genomic_DNA"/>
</dbReference>
<accession>A0AAE0A024</accession>
<reference evidence="1" key="1">
    <citation type="journal article" date="2023" name="Plant J.">
        <title>Genome sequences and population genomics provide insights into the demographic history, inbreeding, and mutation load of two 'living fossil' tree species of Dipteronia.</title>
        <authorList>
            <person name="Feng Y."/>
            <person name="Comes H.P."/>
            <person name="Chen J."/>
            <person name="Zhu S."/>
            <person name="Lu R."/>
            <person name="Zhang X."/>
            <person name="Li P."/>
            <person name="Qiu J."/>
            <person name="Olsen K.M."/>
            <person name="Qiu Y."/>
        </authorList>
    </citation>
    <scope>NUCLEOTIDE SEQUENCE</scope>
    <source>
        <strain evidence="1">NBL</strain>
    </source>
</reference>
<evidence type="ECO:0000313" key="2">
    <source>
        <dbReference type="Proteomes" id="UP001281410"/>
    </source>
</evidence>
<dbReference type="AlphaFoldDB" id="A0AAE0A024"/>
<evidence type="ECO:0000313" key="1">
    <source>
        <dbReference type="EMBL" id="KAK3195879.1"/>
    </source>
</evidence>
<comment type="caution">
    <text evidence="1">The sequence shown here is derived from an EMBL/GenBank/DDBJ whole genome shotgun (WGS) entry which is preliminary data.</text>
</comment>
<gene>
    <name evidence="1" type="ORF">Dsin_027189</name>
</gene>
<dbReference type="PANTHER" id="PTHR31109:SF2">
    <property type="entry name" value="RIBOSOME BIOGENESIS PROTEIN SLX9 HOMOLOG"/>
    <property type="match status" value="1"/>
</dbReference>
<protein>
    <submittedName>
        <fullName evidence="1">Uncharacterized protein</fullName>
    </submittedName>
</protein>
<organism evidence="1 2">
    <name type="scientific">Dipteronia sinensis</name>
    <dbReference type="NCBI Taxonomy" id="43782"/>
    <lineage>
        <taxon>Eukaryota</taxon>
        <taxon>Viridiplantae</taxon>
        <taxon>Streptophyta</taxon>
        <taxon>Embryophyta</taxon>
        <taxon>Tracheophyta</taxon>
        <taxon>Spermatophyta</taxon>
        <taxon>Magnoliopsida</taxon>
        <taxon>eudicotyledons</taxon>
        <taxon>Gunneridae</taxon>
        <taxon>Pentapetalae</taxon>
        <taxon>rosids</taxon>
        <taxon>malvids</taxon>
        <taxon>Sapindales</taxon>
        <taxon>Sapindaceae</taxon>
        <taxon>Hippocastanoideae</taxon>
        <taxon>Acereae</taxon>
        <taxon>Dipteronia</taxon>
    </lineage>
</organism>
<dbReference type="Proteomes" id="UP001281410">
    <property type="component" value="Unassembled WGS sequence"/>
</dbReference>
<dbReference type="PANTHER" id="PTHR31109">
    <property type="entry name" value="PROTEIN FAM207A"/>
    <property type="match status" value="1"/>
</dbReference>
<proteinExistence type="predicted"/>
<keyword evidence="2" id="KW-1185">Reference proteome</keyword>